<evidence type="ECO:0000313" key="2">
    <source>
        <dbReference type="Proteomes" id="UP000011135"/>
    </source>
</evidence>
<sequence>MLKSHHVIFILALIGKVSTTYPQKLSVGQVADTVICKKIPSQS</sequence>
<reference evidence="1 2" key="1">
    <citation type="submission" date="2012-12" db="EMBL/GenBank/DDBJ databases">
        <title>Genome assembly of Fulvivirga imtechensis AK7.</title>
        <authorList>
            <person name="Nupur N."/>
            <person name="Khatri I."/>
            <person name="Kumar R."/>
            <person name="Subramanian S."/>
            <person name="Pinnaka A."/>
        </authorList>
    </citation>
    <scope>NUCLEOTIDE SEQUENCE [LARGE SCALE GENOMIC DNA]</scope>
    <source>
        <strain evidence="1 2">AK7</strain>
    </source>
</reference>
<gene>
    <name evidence="1" type="ORF">C900_02774</name>
</gene>
<evidence type="ECO:0000313" key="1">
    <source>
        <dbReference type="EMBL" id="ELR71433.1"/>
    </source>
</evidence>
<dbReference type="Proteomes" id="UP000011135">
    <property type="component" value="Unassembled WGS sequence"/>
</dbReference>
<dbReference type="EMBL" id="AMZN01000040">
    <property type="protein sequence ID" value="ELR71433.1"/>
    <property type="molecule type" value="Genomic_DNA"/>
</dbReference>
<dbReference type="AlphaFoldDB" id="L8JT87"/>
<proteinExistence type="predicted"/>
<organism evidence="1 2">
    <name type="scientific">Fulvivirga imtechensis AK7</name>
    <dbReference type="NCBI Taxonomy" id="1237149"/>
    <lineage>
        <taxon>Bacteria</taxon>
        <taxon>Pseudomonadati</taxon>
        <taxon>Bacteroidota</taxon>
        <taxon>Cytophagia</taxon>
        <taxon>Cytophagales</taxon>
        <taxon>Fulvivirgaceae</taxon>
        <taxon>Fulvivirga</taxon>
    </lineage>
</organism>
<protein>
    <submittedName>
        <fullName evidence="1">Uncharacterized protein</fullName>
    </submittedName>
</protein>
<accession>L8JT87</accession>
<name>L8JT87_9BACT</name>
<keyword evidence="2" id="KW-1185">Reference proteome</keyword>
<comment type="caution">
    <text evidence="1">The sequence shown here is derived from an EMBL/GenBank/DDBJ whole genome shotgun (WGS) entry which is preliminary data.</text>
</comment>